<reference evidence="1 2" key="1">
    <citation type="journal article" date="2010" name="Appl. Microbiol. Biotechnol.">
        <title>Genotypic diversity in Oenococcus oeni by high-density microarray comparative genome hybridization and whole genome sequencing.</title>
        <authorList>
            <person name="Borneman A.R."/>
            <person name="Bartowsky E.J."/>
            <person name="McCarthy J."/>
            <person name="Chambers P.J."/>
        </authorList>
    </citation>
    <scope>NUCLEOTIDE SEQUENCE [LARGE SCALE GENOMIC DNA]</scope>
    <source>
        <strain evidence="1 2">AWRIB429</strain>
    </source>
</reference>
<sequence length="38" mass="4739">MLVFIFSGTFYKKFLNSNLTRKHNGNYNFFRSFFKIYF</sequence>
<proteinExistence type="predicted"/>
<comment type="caution">
    <text evidence="1">The sequence shown here is derived from an EMBL/GenBank/DDBJ whole genome shotgun (WGS) entry which is preliminary data.</text>
</comment>
<dbReference type="AlphaFoldDB" id="D3LCI0"/>
<dbReference type="Proteomes" id="UP000003075">
    <property type="component" value="Unassembled WGS sequence"/>
</dbReference>
<accession>D3LCI0</accession>
<evidence type="ECO:0000313" key="1">
    <source>
        <dbReference type="EMBL" id="EFD87400.1"/>
    </source>
</evidence>
<dbReference type="EMBL" id="ACSE01000037">
    <property type="protein sequence ID" value="EFD87400.1"/>
    <property type="molecule type" value="Genomic_DNA"/>
</dbReference>
<name>D3LCI0_OENOE</name>
<organism evidence="1 2">
    <name type="scientific">Oenococcus oeni AWRIB429</name>
    <dbReference type="NCBI Taxonomy" id="655225"/>
    <lineage>
        <taxon>Bacteria</taxon>
        <taxon>Bacillati</taxon>
        <taxon>Bacillota</taxon>
        <taxon>Bacilli</taxon>
        <taxon>Lactobacillales</taxon>
        <taxon>Lactobacillaceae</taxon>
        <taxon>Oenococcus</taxon>
    </lineage>
</organism>
<protein>
    <submittedName>
        <fullName evidence="1">Uncharacterized protein</fullName>
    </submittedName>
</protein>
<gene>
    <name evidence="1" type="ORF">AWRIB429_2060</name>
</gene>
<evidence type="ECO:0000313" key="2">
    <source>
        <dbReference type="Proteomes" id="UP000003075"/>
    </source>
</evidence>